<dbReference type="SUPFAM" id="SSF53850">
    <property type="entry name" value="Periplasmic binding protein-like II"/>
    <property type="match status" value="1"/>
</dbReference>
<reference evidence="6 7" key="1">
    <citation type="submission" date="2019-09" db="EMBL/GenBank/DDBJ databases">
        <title>Whole genome sequences of isolates from the Mars Exploration Rovers.</title>
        <authorList>
            <person name="Seuylemezian A."/>
            <person name="Vaishampayan P."/>
        </authorList>
    </citation>
    <scope>NUCLEOTIDE SEQUENCE [LARGE SCALE GENOMIC DNA]</scope>
    <source>
        <strain evidence="6 7">MER_TA_151</strain>
    </source>
</reference>
<dbReference type="FunFam" id="1.10.10.10:FF:000001">
    <property type="entry name" value="LysR family transcriptional regulator"/>
    <property type="match status" value="1"/>
</dbReference>
<dbReference type="InterPro" id="IPR005119">
    <property type="entry name" value="LysR_subst-bd"/>
</dbReference>
<protein>
    <submittedName>
        <fullName evidence="6">LysR family transcriptional regulator</fullName>
    </submittedName>
</protein>
<keyword evidence="4" id="KW-0804">Transcription</keyword>
<dbReference type="InterPro" id="IPR036390">
    <property type="entry name" value="WH_DNA-bd_sf"/>
</dbReference>
<evidence type="ECO:0000259" key="5">
    <source>
        <dbReference type="PROSITE" id="PS50931"/>
    </source>
</evidence>
<feature type="domain" description="HTH lysR-type" evidence="5">
    <location>
        <begin position="1"/>
        <end position="58"/>
    </location>
</feature>
<evidence type="ECO:0000256" key="1">
    <source>
        <dbReference type="ARBA" id="ARBA00009437"/>
    </source>
</evidence>
<evidence type="ECO:0000256" key="2">
    <source>
        <dbReference type="ARBA" id="ARBA00023015"/>
    </source>
</evidence>
<dbReference type="AlphaFoldDB" id="A0A5J5HRR0"/>
<evidence type="ECO:0000256" key="4">
    <source>
        <dbReference type="ARBA" id="ARBA00023163"/>
    </source>
</evidence>
<dbReference type="SUPFAM" id="SSF46785">
    <property type="entry name" value="Winged helix' DNA-binding domain"/>
    <property type="match status" value="1"/>
</dbReference>
<dbReference type="GO" id="GO:0003677">
    <property type="term" value="F:DNA binding"/>
    <property type="evidence" value="ECO:0007669"/>
    <property type="project" value="UniProtKB-KW"/>
</dbReference>
<dbReference type="CDD" id="cd08434">
    <property type="entry name" value="PBP2_GltC_like"/>
    <property type="match status" value="1"/>
</dbReference>
<dbReference type="PANTHER" id="PTHR30419">
    <property type="entry name" value="HTH-TYPE TRANSCRIPTIONAL REGULATOR YBHD"/>
    <property type="match status" value="1"/>
</dbReference>
<dbReference type="RefSeq" id="WP_150440898.1">
    <property type="nucleotide sequence ID" value="NZ_VYKL01000022.1"/>
</dbReference>
<evidence type="ECO:0000256" key="3">
    <source>
        <dbReference type="ARBA" id="ARBA00023125"/>
    </source>
</evidence>
<dbReference type="InterPro" id="IPR050950">
    <property type="entry name" value="HTH-type_LysR_regulators"/>
</dbReference>
<dbReference type="InterPro" id="IPR036388">
    <property type="entry name" value="WH-like_DNA-bd_sf"/>
</dbReference>
<organism evidence="6 7">
    <name type="scientific">Niallia endozanthoxylica</name>
    <dbReference type="NCBI Taxonomy" id="2036016"/>
    <lineage>
        <taxon>Bacteria</taxon>
        <taxon>Bacillati</taxon>
        <taxon>Bacillota</taxon>
        <taxon>Bacilli</taxon>
        <taxon>Bacillales</taxon>
        <taxon>Bacillaceae</taxon>
        <taxon>Niallia</taxon>
    </lineage>
</organism>
<comment type="caution">
    <text evidence="6">The sequence shown here is derived from an EMBL/GenBank/DDBJ whole genome shotgun (WGS) entry which is preliminary data.</text>
</comment>
<proteinExistence type="inferred from homology"/>
<keyword evidence="3" id="KW-0238">DNA-binding</keyword>
<keyword evidence="7" id="KW-1185">Reference proteome</keyword>
<sequence length="297" mass="33790">MEWHQLENFIAVAKHKHFTKAAKHQSISQPALSRSIIKLEQELGVPLFFRDGKTVRLTRYGELFLRKAQQAQVAIQEGIEEIQEKVAVDTGEISVAFLHTLGPHLIPNLIASYKKLYPNITFQLYQGANDYVLSQVEKGIADMCLSVPRAQNDRIQSMVLRTEKLYVAVPKNHKLAHQTSVSFKSLKEEEFICFKKGFGLRYIFDEMCSHLNMNPTITFEGEEAATVAGFVMKELGITVLPKIGDMMFDNLCFLEISDYPCQRRIALSTLSDLTLSPAAKRFKSFVIENFSTFDMEQ</sequence>
<dbReference type="Gene3D" id="1.10.10.10">
    <property type="entry name" value="Winged helix-like DNA-binding domain superfamily/Winged helix DNA-binding domain"/>
    <property type="match status" value="1"/>
</dbReference>
<dbReference type="PROSITE" id="PS50931">
    <property type="entry name" value="HTH_LYSR"/>
    <property type="match status" value="1"/>
</dbReference>
<gene>
    <name evidence="6" type="ORF">F4V44_15370</name>
</gene>
<name>A0A5J5HRR0_9BACI</name>
<evidence type="ECO:0000313" key="6">
    <source>
        <dbReference type="EMBL" id="KAA9022647.1"/>
    </source>
</evidence>
<dbReference type="GO" id="GO:0005829">
    <property type="term" value="C:cytosol"/>
    <property type="evidence" value="ECO:0007669"/>
    <property type="project" value="TreeGrafter"/>
</dbReference>
<dbReference type="InterPro" id="IPR000847">
    <property type="entry name" value="LysR_HTH_N"/>
</dbReference>
<dbReference type="EMBL" id="VYKL01000022">
    <property type="protein sequence ID" value="KAA9022647.1"/>
    <property type="molecule type" value="Genomic_DNA"/>
</dbReference>
<dbReference type="Gene3D" id="3.40.190.290">
    <property type="match status" value="1"/>
</dbReference>
<dbReference type="Proteomes" id="UP000326671">
    <property type="component" value="Unassembled WGS sequence"/>
</dbReference>
<dbReference type="PANTHER" id="PTHR30419:SF28">
    <property type="entry name" value="HTH-TYPE TRANSCRIPTIONAL REGULATOR BSDA"/>
    <property type="match status" value="1"/>
</dbReference>
<comment type="similarity">
    <text evidence="1">Belongs to the LysR transcriptional regulatory family.</text>
</comment>
<evidence type="ECO:0000313" key="7">
    <source>
        <dbReference type="Proteomes" id="UP000326671"/>
    </source>
</evidence>
<dbReference type="GO" id="GO:0003700">
    <property type="term" value="F:DNA-binding transcription factor activity"/>
    <property type="evidence" value="ECO:0007669"/>
    <property type="project" value="InterPro"/>
</dbReference>
<dbReference type="Pfam" id="PF00126">
    <property type="entry name" value="HTH_1"/>
    <property type="match status" value="1"/>
</dbReference>
<dbReference type="OrthoDB" id="9803735at2"/>
<accession>A0A5J5HRR0</accession>
<keyword evidence="2" id="KW-0805">Transcription regulation</keyword>
<dbReference type="Pfam" id="PF03466">
    <property type="entry name" value="LysR_substrate"/>
    <property type="match status" value="1"/>
</dbReference>
<dbReference type="PRINTS" id="PR00039">
    <property type="entry name" value="HTHLYSR"/>
</dbReference>